<dbReference type="PANTHER" id="PTHR43531">
    <property type="entry name" value="PROTEIN ICFG"/>
    <property type="match status" value="1"/>
</dbReference>
<dbReference type="CDD" id="cd06225">
    <property type="entry name" value="HAMP"/>
    <property type="match status" value="1"/>
</dbReference>
<keyword evidence="4" id="KW-0472">Membrane</keyword>
<gene>
    <name evidence="7" type="ORF">A2557_03925</name>
</gene>
<dbReference type="Pfam" id="PF00672">
    <property type="entry name" value="HAMP"/>
    <property type="match status" value="1"/>
</dbReference>
<feature type="domain" description="HAMP" evidence="6">
    <location>
        <begin position="287"/>
        <end position="339"/>
    </location>
</feature>
<evidence type="ECO:0000313" key="7">
    <source>
        <dbReference type="EMBL" id="OGH00832.1"/>
    </source>
</evidence>
<evidence type="ECO:0000313" key="8">
    <source>
        <dbReference type="Proteomes" id="UP000177583"/>
    </source>
</evidence>
<dbReference type="PROSITE" id="PS50111">
    <property type="entry name" value="CHEMOTAXIS_TRANSDUC_2"/>
    <property type="match status" value="1"/>
</dbReference>
<dbReference type="PRINTS" id="PR00260">
    <property type="entry name" value="CHEMTRNSDUCR"/>
</dbReference>
<dbReference type="PROSITE" id="PS50885">
    <property type="entry name" value="HAMP"/>
    <property type="match status" value="1"/>
</dbReference>
<feature type="domain" description="Methyl-accepting transducer" evidence="5">
    <location>
        <begin position="351"/>
        <end position="573"/>
    </location>
</feature>
<keyword evidence="1" id="KW-0145">Chemotaxis</keyword>
<evidence type="ECO:0000256" key="3">
    <source>
        <dbReference type="PROSITE-ProRule" id="PRU00284"/>
    </source>
</evidence>
<comment type="caution">
    <text evidence="7">The sequence shown here is derived from an EMBL/GenBank/DDBJ whole genome shotgun (WGS) entry which is preliminary data.</text>
</comment>
<dbReference type="Gene3D" id="1.10.287.950">
    <property type="entry name" value="Methyl-accepting chemotaxis protein"/>
    <property type="match status" value="1"/>
</dbReference>
<dbReference type="InterPro" id="IPR032255">
    <property type="entry name" value="HBM"/>
</dbReference>
<dbReference type="InterPro" id="IPR003660">
    <property type="entry name" value="HAMP_dom"/>
</dbReference>
<proteinExistence type="inferred from homology"/>
<sequence>MVAVFALFVLGSVMGAQWGYGKISREVENIQRAYEVTQTTGRIQQALTEAQGIERTFLVAPTPEAGGVFRKTLQQAQTGVESLKAFGLNEAFSTSVAELAENVRDYGKEFDWVYSNQKSMGFGLDQGYQGMFKESAESLEQAFLELNKPAMITRLHEIRMAEKDFFLGRLSAGMEVKQGMQELRDQLTKVKGADALTRPAGVIDGYLTNFDRVRLYTYKNRDLAEKFTKEFTKIPQHLEELNQAALEEQGLVSRNAQEVTRSLGRSFLVFGVMILGLVGLLGWGLSRSILMPIKAVFGLTQELSKGNLTHKIKTGGLDELGQMSKSLNRFTFSLKKTIGVIHHSSHTLSAASLQLSATTRQIDSTTKEVNVRSGHSNKSLQEVSKNVQELSVSNEEITLSVRNLLTTTNQVAQEAAQGQVTLDRLTQAMEEIEGATAKIGGFLATLDQLSKRVNLLSFNAAIEAAKAGEAGLGFNVVAGEVRRLSEHTKEALSGIEGLVQEAQSKVAQGRKVVGQSADQFLSIATEVNTINQGLNRIAGEIITQDYKTKSLAQETDKVSHWVEESSVTLTELALSVAQVDLTTGELSGMAGELQSRVKVFQI</sequence>
<comment type="similarity">
    <text evidence="2">Belongs to the methyl-accepting chemotaxis (MCP) protein family.</text>
</comment>
<dbReference type="EMBL" id="MFNF01000042">
    <property type="protein sequence ID" value="OGH00832.1"/>
    <property type="molecule type" value="Genomic_DNA"/>
</dbReference>
<dbReference type="SMART" id="SM01358">
    <property type="entry name" value="HBM"/>
    <property type="match status" value="1"/>
</dbReference>
<organism evidence="7 8">
    <name type="scientific">Candidatus Lambdaproteobacteria bacterium RIFOXYD2_FULL_56_26</name>
    <dbReference type="NCBI Taxonomy" id="1817773"/>
    <lineage>
        <taxon>Bacteria</taxon>
        <taxon>Pseudomonadati</taxon>
        <taxon>Pseudomonadota</taxon>
        <taxon>Candidatus Lambdaproteobacteria</taxon>
    </lineage>
</organism>
<keyword evidence="3" id="KW-0807">Transducer</keyword>
<dbReference type="Proteomes" id="UP000177583">
    <property type="component" value="Unassembled WGS sequence"/>
</dbReference>
<evidence type="ECO:0000256" key="4">
    <source>
        <dbReference type="SAM" id="Phobius"/>
    </source>
</evidence>
<dbReference type="PANTHER" id="PTHR43531:SF11">
    <property type="entry name" value="METHYL-ACCEPTING CHEMOTAXIS PROTEIN 3"/>
    <property type="match status" value="1"/>
</dbReference>
<dbReference type="GO" id="GO:0007165">
    <property type="term" value="P:signal transduction"/>
    <property type="evidence" value="ECO:0007669"/>
    <property type="project" value="UniProtKB-KW"/>
</dbReference>
<reference evidence="7 8" key="1">
    <citation type="journal article" date="2016" name="Nat. Commun.">
        <title>Thousands of microbial genomes shed light on interconnected biogeochemical processes in an aquifer system.</title>
        <authorList>
            <person name="Anantharaman K."/>
            <person name="Brown C.T."/>
            <person name="Hug L.A."/>
            <person name="Sharon I."/>
            <person name="Castelle C.J."/>
            <person name="Probst A.J."/>
            <person name="Thomas B.C."/>
            <person name="Singh A."/>
            <person name="Wilkins M.J."/>
            <person name="Karaoz U."/>
            <person name="Brodie E.L."/>
            <person name="Williams K.H."/>
            <person name="Hubbard S.S."/>
            <person name="Banfield J.F."/>
        </authorList>
    </citation>
    <scope>NUCLEOTIDE SEQUENCE [LARGE SCALE GENOMIC DNA]</scope>
</reference>
<feature type="transmembrane region" description="Helical" evidence="4">
    <location>
        <begin position="267"/>
        <end position="285"/>
    </location>
</feature>
<dbReference type="GO" id="GO:0005886">
    <property type="term" value="C:plasma membrane"/>
    <property type="evidence" value="ECO:0007669"/>
    <property type="project" value="TreeGrafter"/>
</dbReference>
<keyword evidence="4" id="KW-1133">Transmembrane helix</keyword>
<dbReference type="GO" id="GO:0004888">
    <property type="term" value="F:transmembrane signaling receptor activity"/>
    <property type="evidence" value="ECO:0007669"/>
    <property type="project" value="InterPro"/>
</dbReference>
<evidence type="ECO:0000256" key="2">
    <source>
        <dbReference type="ARBA" id="ARBA00029447"/>
    </source>
</evidence>
<protein>
    <recommendedName>
        <fullName evidence="9">Methyl-accepting chemotaxis protein</fullName>
    </recommendedName>
</protein>
<evidence type="ECO:0000259" key="5">
    <source>
        <dbReference type="PROSITE" id="PS50111"/>
    </source>
</evidence>
<dbReference type="SUPFAM" id="SSF58104">
    <property type="entry name" value="Methyl-accepting chemotaxis protein (MCP) signaling domain"/>
    <property type="match status" value="1"/>
</dbReference>
<dbReference type="SMART" id="SM00304">
    <property type="entry name" value="HAMP"/>
    <property type="match status" value="1"/>
</dbReference>
<evidence type="ECO:0000256" key="1">
    <source>
        <dbReference type="ARBA" id="ARBA00022500"/>
    </source>
</evidence>
<accession>A0A1F6GRR4</accession>
<keyword evidence="4" id="KW-0812">Transmembrane</keyword>
<dbReference type="SMART" id="SM00283">
    <property type="entry name" value="MA"/>
    <property type="match status" value="1"/>
</dbReference>
<dbReference type="InterPro" id="IPR004089">
    <property type="entry name" value="MCPsignal_dom"/>
</dbReference>
<dbReference type="GO" id="GO:0006935">
    <property type="term" value="P:chemotaxis"/>
    <property type="evidence" value="ECO:0007669"/>
    <property type="project" value="UniProtKB-KW"/>
</dbReference>
<dbReference type="Pfam" id="PF00015">
    <property type="entry name" value="MCPsignal"/>
    <property type="match status" value="1"/>
</dbReference>
<dbReference type="InterPro" id="IPR004090">
    <property type="entry name" value="Chemotax_Me-accpt_rcpt"/>
</dbReference>
<evidence type="ECO:0000259" key="6">
    <source>
        <dbReference type="PROSITE" id="PS50885"/>
    </source>
</evidence>
<dbReference type="AlphaFoldDB" id="A0A1F6GRR4"/>
<evidence type="ECO:0008006" key="9">
    <source>
        <dbReference type="Google" id="ProtNLM"/>
    </source>
</evidence>
<dbReference type="InterPro" id="IPR051310">
    <property type="entry name" value="MCP_chemotaxis"/>
</dbReference>
<name>A0A1F6GRR4_9PROT</name>